<gene>
    <name evidence="7" type="ORF">D0T11_08665</name>
</gene>
<comment type="caution">
    <text evidence="7">The sequence shown here is derived from an EMBL/GenBank/DDBJ whole genome shotgun (WGS) entry which is preliminary data.</text>
</comment>
<feature type="transmembrane region" description="Helical" evidence="6">
    <location>
        <begin position="108"/>
        <end position="131"/>
    </location>
</feature>
<dbReference type="RefSeq" id="WP_119655387.1">
    <property type="nucleotide sequence ID" value="NZ_JBHUOI010000009.1"/>
</dbReference>
<keyword evidence="3 6" id="KW-0812">Transmembrane</keyword>
<evidence type="ECO:0000256" key="3">
    <source>
        <dbReference type="ARBA" id="ARBA00022692"/>
    </source>
</evidence>
<keyword evidence="5 6" id="KW-0472">Membrane</keyword>
<evidence type="ECO:0000256" key="1">
    <source>
        <dbReference type="ARBA" id="ARBA00004651"/>
    </source>
</evidence>
<dbReference type="PANTHER" id="PTHR30213:SF1">
    <property type="entry name" value="INNER MEMBRANE PROTEIN YHJD"/>
    <property type="match status" value="1"/>
</dbReference>
<proteinExistence type="predicted"/>
<dbReference type="InterPro" id="IPR017039">
    <property type="entry name" value="Virul_fac_BrkB"/>
</dbReference>
<keyword evidence="8" id="KW-1185">Reference proteome</keyword>
<protein>
    <submittedName>
        <fullName evidence="7">YihY/virulence factor BrkB family protein</fullName>
    </submittedName>
</protein>
<dbReference type="Proteomes" id="UP000284250">
    <property type="component" value="Unassembled WGS sequence"/>
</dbReference>
<evidence type="ECO:0000313" key="8">
    <source>
        <dbReference type="Proteomes" id="UP000284250"/>
    </source>
</evidence>
<reference evidence="7 8" key="1">
    <citation type="submission" date="2018-09" db="EMBL/GenBank/DDBJ databases">
        <authorList>
            <person name="Zeman M."/>
            <person name="Pardy F."/>
        </authorList>
    </citation>
    <scope>NUCLEOTIDE SEQUENCE [LARGE SCALE GENOMIC DNA]</scope>
    <source>
        <strain evidence="7 8">CCM 8852</strain>
    </source>
</reference>
<sequence>MTNASALSLARRPFTTFLLLLKRAAREFGAQDPLRLGAATAFFTTFALPPIVIILIQGLGSLYSASQVRVLLLTKLSHLLGASAAGLVEQILRNVSDIERSRLVTWLGFGFLLFIATTLFGVIQHSLNQIWQVRVRRSNGRLRTVFKERARSLGLLLATGLLSMLAFLFDAALGFVAHYADFFDATFSAFVLEASNQVFSLLILVGWCGVTFRNLSSAKVPRKAAWRGALLTGALISLGENVLSLLLVPRNLGPIYGPASSIVLVLLFVFYSAMIFYFGACFTKVYAHHVGLDIRPKKSAVRYKLVDVVEDEEVRSER</sequence>
<dbReference type="AlphaFoldDB" id="A0A418R113"/>
<feature type="transmembrane region" description="Helical" evidence="6">
    <location>
        <begin position="36"/>
        <end position="56"/>
    </location>
</feature>
<comment type="subcellular location">
    <subcellularLocation>
        <location evidence="1">Cell membrane</location>
        <topology evidence="1">Multi-pass membrane protein</topology>
    </subcellularLocation>
</comment>
<reference evidence="7 8" key="2">
    <citation type="submission" date="2019-01" db="EMBL/GenBank/DDBJ databases">
        <title>Hymenobacter humicola sp. nov., isolated from soils in Antarctica.</title>
        <authorList>
            <person name="Sedlacek I."/>
            <person name="Holochova P."/>
            <person name="Kralova S."/>
            <person name="Pantucek R."/>
            <person name="Stankova E."/>
            <person name="Vrbovska V."/>
            <person name="Kristofova L."/>
            <person name="Svec P."/>
            <person name="Busse H.-J."/>
        </authorList>
    </citation>
    <scope>NUCLEOTIDE SEQUENCE [LARGE SCALE GENOMIC DNA]</scope>
    <source>
        <strain evidence="7 8">CCM 8852</strain>
    </source>
</reference>
<organism evidence="7 8">
    <name type="scientific">Hymenobacter rubripertinctus</name>
    <dbReference type="NCBI Taxonomy" id="2029981"/>
    <lineage>
        <taxon>Bacteria</taxon>
        <taxon>Pseudomonadati</taxon>
        <taxon>Bacteroidota</taxon>
        <taxon>Cytophagia</taxon>
        <taxon>Cytophagales</taxon>
        <taxon>Hymenobacteraceae</taxon>
        <taxon>Hymenobacter</taxon>
    </lineage>
</organism>
<evidence type="ECO:0000256" key="6">
    <source>
        <dbReference type="SAM" id="Phobius"/>
    </source>
</evidence>
<dbReference type="GO" id="GO:0005886">
    <property type="term" value="C:plasma membrane"/>
    <property type="evidence" value="ECO:0007669"/>
    <property type="project" value="UniProtKB-SubCell"/>
</dbReference>
<name>A0A418R113_9BACT</name>
<dbReference type="PIRSF" id="PIRSF035875">
    <property type="entry name" value="RNase_BN"/>
    <property type="match status" value="1"/>
</dbReference>
<evidence type="ECO:0000256" key="4">
    <source>
        <dbReference type="ARBA" id="ARBA00022989"/>
    </source>
</evidence>
<dbReference type="OrthoDB" id="9797028at2"/>
<feature type="transmembrane region" description="Helical" evidence="6">
    <location>
        <begin position="152"/>
        <end position="177"/>
    </location>
</feature>
<accession>A0A418R113</accession>
<evidence type="ECO:0000256" key="2">
    <source>
        <dbReference type="ARBA" id="ARBA00022475"/>
    </source>
</evidence>
<keyword evidence="2" id="KW-1003">Cell membrane</keyword>
<evidence type="ECO:0000313" key="7">
    <source>
        <dbReference type="EMBL" id="RIY11069.1"/>
    </source>
</evidence>
<feature type="transmembrane region" description="Helical" evidence="6">
    <location>
        <begin position="255"/>
        <end position="278"/>
    </location>
</feature>
<dbReference type="PANTHER" id="PTHR30213">
    <property type="entry name" value="INNER MEMBRANE PROTEIN YHJD"/>
    <property type="match status" value="1"/>
</dbReference>
<evidence type="ECO:0000256" key="5">
    <source>
        <dbReference type="ARBA" id="ARBA00023136"/>
    </source>
</evidence>
<feature type="transmembrane region" description="Helical" evidence="6">
    <location>
        <begin position="68"/>
        <end position="88"/>
    </location>
</feature>
<feature type="transmembrane region" description="Helical" evidence="6">
    <location>
        <begin position="228"/>
        <end position="249"/>
    </location>
</feature>
<dbReference type="EMBL" id="QYCN01000010">
    <property type="protein sequence ID" value="RIY11069.1"/>
    <property type="molecule type" value="Genomic_DNA"/>
</dbReference>
<keyword evidence="4 6" id="KW-1133">Transmembrane helix</keyword>
<dbReference type="Pfam" id="PF03631">
    <property type="entry name" value="Virul_fac_BrkB"/>
    <property type="match status" value="1"/>
</dbReference>
<feature type="transmembrane region" description="Helical" evidence="6">
    <location>
        <begin position="197"/>
        <end position="216"/>
    </location>
</feature>